<sequence>MDLEKNYPTPRTGRTGHGGVNQLGGVFVNGRPLPDVVRQRIVELAHQGVRPCDISRQLRVSHGCVSKILGRYYETGSIKPGVIGGSKPKVATPKVVEKIAEYKRQNPTMFAWEIRDRLLAERVCDNDTVPSVSSINRIIRTKVQQPPNQPVPASSHSIVSTGSVTQVSSVSTDSAGSSYSISGILGITSPSADTNKRKRDEGKRRRAQSGMDPPALRDLFPGPWSGAGAQMTAMRSPYLQSSGGAGPSPNLTLGEGAKPSVRGRGARLGLDFSLASSHLHPLEGKAVLA</sequence>
<dbReference type="PANTHER" id="PTHR45636">
    <property type="entry name" value="PAIRED BOX PROTEIN PAX-6-RELATED-RELATED"/>
    <property type="match status" value="1"/>
</dbReference>
<accession>A0A8B9WAX5</accession>
<evidence type="ECO:0000256" key="8">
    <source>
        <dbReference type="SAM" id="MobiDB-lite"/>
    </source>
</evidence>
<dbReference type="GeneTree" id="ENSGT00940000159636"/>
<dbReference type="Ensembl" id="ENSBGRT00000004656.1">
    <property type="protein sequence ID" value="ENSBGRP00000004067.1"/>
    <property type="gene ID" value="ENSBGRG00000002053.1"/>
</dbReference>
<evidence type="ECO:0000256" key="2">
    <source>
        <dbReference type="ARBA" id="ARBA00022473"/>
    </source>
</evidence>
<dbReference type="PROSITE" id="PS51057">
    <property type="entry name" value="PAIRED_2"/>
    <property type="match status" value="1"/>
</dbReference>
<evidence type="ECO:0000256" key="6">
    <source>
        <dbReference type="ARBA" id="ARBA00023163"/>
    </source>
</evidence>
<dbReference type="GO" id="GO:0000978">
    <property type="term" value="F:RNA polymerase II cis-regulatory region sequence-specific DNA binding"/>
    <property type="evidence" value="ECO:0007669"/>
    <property type="project" value="TreeGrafter"/>
</dbReference>
<feature type="compositionally biased region" description="Basic and acidic residues" evidence="8">
    <location>
        <begin position="194"/>
        <end position="203"/>
    </location>
</feature>
<reference evidence="10" key="2">
    <citation type="submission" date="2025-08" db="UniProtKB">
        <authorList>
            <consortium name="Ensembl"/>
        </authorList>
    </citation>
    <scope>IDENTIFICATION</scope>
</reference>
<feature type="region of interest" description="Disordered" evidence="8">
    <location>
        <begin position="237"/>
        <end position="262"/>
    </location>
</feature>
<dbReference type="Proteomes" id="UP000694520">
    <property type="component" value="Chromosome 7"/>
</dbReference>
<evidence type="ECO:0000256" key="3">
    <source>
        <dbReference type="ARBA" id="ARBA00022724"/>
    </source>
</evidence>
<dbReference type="CDD" id="cd00131">
    <property type="entry name" value="PAX"/>
    <property type="match status" value="1"/>
</dbReference>
<keyword evidence="5" id="KW-0238">DNA-binding</keyword>
<evidence type="ECO:0000256" key="7">
    <source>
        <dbReference type="ARBA" id="ARBA00023242"/>
    </source>
</evidence>
<proteinExistence type="predicted"/>
<name>A0A8B9WAX5_BOSMU</name>
<evidence type="ECO:0000256" key="5">
    <source>
        <dbReference type="ARBA" id="ARBA00023125"/>
    </source>
</evidence>
<dbReference type="SMART" id="SM00351">
    <property type="entry name" value="PAX"/>
    <property type="match status" value="1"/>
</dbReference>
<feature type="region of interest" description="Disordered" evidence="8">
    <location>
        <begin position="1"/>
        <end position="20"/>
    </location>
</feature>
<feature type="domain" description="Paired" evidence="9">
    <location>
        <begin position="16"/>
        <end position="142"/>
    </location>
</feature>
<evidence type="ECO:0000256" key="4">
    <source>
        <dbReference type="ARBA" id="ARBA00023015"/>
    </source>
</evidence>
<dbReference type="InterPro" id="IPR043565">
    <property type="entry name" value="PAX_fam"/>
</dbReference>
<keyword evidence="6" id="KW-0804">Transcription</keyword>
<keyword evidence="3" id="KW-0563">Paired box</keyword>
<protein>
    <submittedName>
        <fullName evidence="10">Paired box 5</fullName>
    </submittedName>
</protein>
<dbReference type="SUPFAM" id="SSF46689">
    <property type="entry name" value="Homeodomain-like"/>
    <property type="match status" value="1"/>
</dbReference>
<dbReference type="AlphaFoldDB" id="A0A8B9WAX5"/>
<reference evidence="10" key="1">
    <citation type="submission" date="2019-05" db="EMBL/GenBank/DDBJ databases">
        <authorList>
            <person name="Zhang S."/>
            <person name="Liu J."/>
        </authorList>
    </citation>
    <scope>NUCLEOTIDE SEQUENCE [LARGE SCALE GENOMIC DNA]</scope>
</reference>
<dbReference type="InterPro" id="IPR009057">
    <property type="entry name" value="Homeodomain-like_sf"/>
</dbReference>
<dbReference type="InterPro" id="IPR043182">
    <property type="entry name" value="PAIRED_DNA-bd_dom"/>
</dbReference>
<dbReference type="InterPro" id="IPR001523">
    <property type="entry name" value="Paired_dom"/>
</dbReference>
<dbReference type="PRINTS" id="PR00027">
    <property type="entry name" value="PAIREDBOX"/>
</dbReference>
<evidence type="ECO:0000313" key="11">
    <source>
        <dbReference type="Proteomes" id="UP000694520"/>
    </source>
</evidence>
<keyword evidence="7" id="KW-0539">Nucleus</keyword>
<dbReference type="FunFam" id="1.10.10.10:FF:000003">
    <property type="entry name" value="Paired box protein Pax-6"/>
    <property type="match status" value="1"/>
</dbReference>
<evidence type="ECO:0000259" key="9">
    <source>
        <dbReference type="PROSITE" id="PS51057"/>
    </source>
</evidence>
<reference evidence="10" key="3">
    <citation type="submission" date="2025-09" db="UniProtKB">
        <authorList>
            <consortium name="Ensembl"/>
        </authorList>
    </citation>
    <scope>IDENTIFICATION</scope>
</reference>
<dbReference type="PROSITE" id="PS00034">
    <property type="entry name" value="PAIRED_1"/>
    <property type="match status" value="1"/>
</dbReference>
<dbReference type="GO" id="GO:0000981">
    <property type="term" value="F:DNA-binding transcription factor activity, RNA polymerase II-specific"/>
    <property type="evidence" value="ECO:0007669"/>
    <property type="project" value="TreeGrafter"/>
</dbReference>
<dbReference type="Gene3D" id="1.10.10.10">
    <property type="entry name" value="Winged helix-like DNA-binding domain superfamily/Winged helix DNA-binding domain"/>
    <property type="match status" value="2"/>
</dbReference>
<organism evidence="10 11">
    <name type="scientific">Bos mutus grunniens</name>
    <name type="common">Wild yak</name>
    <name type="synonym">Bos grunniens</name>
    <dbReference type="NCBI Taxonomy" id="30521"/>
    <lineage>
        <taxon>Eukaryota</taxon>
        <taxon>Metazoa</taxon>
        <taxon>Chordata</taxon>
        <taxon>Craniata</taxon>
        <taxon>Vertebrata</taxon>
        <taxon>Euteleostomi</taxon>
        <taxon>Mammalia</taxon>
        <taxon>Eutheria</taxon>
        <taxon>Laurasiatheria</taxon>
        <taxon>Artiodactyla</taxon>
        <taxon>Ruminantia</taxon>
        <taxon>Pecora</taxon>
        <taxon>Bovidae</taxon>
        <taxon>Bovinae</taxon>
        <taxon>Bos</taxon>
    </lineage>
</organism>
<dbReference type="FunFam" id="1.10.10.10:FF:000013">
    <property type="entry name" value="Paired box 8 isoform 1"/>
    <property type="match status" value="1"/>
</dbReference>
<comment type="subcellular location">
    <subcellularLocation>
        <location evidence="1">Nucleus</location>
    </subcellularLocation>
</comment>
<dbReference type="GO" id="GO:0005634">
    <property type="term" value="C:nucleus"/>
    <property type="evidence" value="ECO:0007669"/>
    <property type="project" value="UniProtKB-SubCell"/>
</dbReference>
<dbReference type="InterPro" id="IPR036388">
    <property type="entry name" value="WH-like_DNA-bd_sf"/>
</dbReference>
<keyword evidence="11" id="KW-1185">Reference proteome</keyword>
<feature type="region of interest" description="Disordered" evidence="8">
    <location>
        <begin position="182"/>
        <end position="222"/>
    </location>
</feature>
<keyword evidence="4" id="KW-0805">Transcription regulation</keyword>
<dbReference type="Pfam" id="PF00292">
    <property type="entry name" value="PAX"/>
    <property type="match status" value="1"/>
</dbReference>
<keyword evidence="2" id="KW-0217">Developmental protein</keyword>
<evidence type="ECO:0000313" key="10">
    <source>
        <dbReference type="Ensembl" id="ENSBGRP00000004067.1"/>
    </source>
</evidence>
<gene>
    <name evidence="10" type="primary">PAX5</name>
</gene>
<evidence type="ECO:0000256" key="1">
    <source>
        <dbReference type="ARBA" id="ARBA00004123"/>
    </source>
</evidence>
<dbReference type="PANTHER" id="PTHR45636:SF20">
    <property type="entry name" value="PAIRED BOX PROTEIN PAX-5"/>
    <property type="match status" value="1"/>
</dbReference>